<dbReference type="Proteomes" id="UP001500037">
    <property type="component" value="Unassembled WGS sequence"/>
</dbReference>
<organism evidence="3 4">
    <name type="scientific">Kitasatospora nipponensis</name>
    <dbReference type="NCBI Taxonomy" id="258049"/>
    <lineage>
        <taxon>Bacteria</taxon>
        <taxon>Bacillati</taxon>
        <taxon>Actinomycetota</taxon>
        <taxon>Actinomycetes</taxon>
        <taxon>Kitasatosporales</taxon>
        <taxon>Streptomycetaceae</taxon>
        <taxon>Kitasatospora</taxon>
    </lineage>
</organism>
<reference evidence="3 4" key="1">
    <citation type="journal article" date="2019" name="Int. J. Syst. Evol. Microbiol.">
        <title>The Global Catalogue of Microorganisms (GCM) 10K type strain sequencing project: providing services to taxonomists for standard genome sequencing and annotation.</title>
        <authorList>
            <consortium name="The Broad Institute Genomics Platform"/>
            <consortium name="The Broad Institute Genome Sequencing Center for Infectious Disease"/>
            <person name="Wu L."/>
            <person name="Ma J."/>
        </authorList>
    </citation>
    <scope>NUCLEOTIDE SEQUENCE [LARGE SCALE GENOMIC DNA]</scope>
    <source>
        <strain evidence="3 4">JCM 13004</strain>
    </source>
</reference>
<keyword evidence="2" id="KW-0812">Transmembrane</keyword>
<protein>
    <submittedName>
        <fullName evidence="3">Uncharacterized protein</fullName>
    </submittedName>
</protein>
<evidence type="ECO:0000256" key="1">
    <source>
        <dbReference type="SAM" id="MobiDB-lite"/>
    </source>
</evidence>
<evidence type="ECO:0000256" key="2">
    <source>
        <dbReference type="SAM" id="Phobius"/>
    </source>
</evidence>
<feature type="transmembrane region" description="Helical" evidence="2">
    <location>
        <begin position="33"/>
        <end position="50"/>
    </location>
</feature>
<sequence length="222" mass="23365">MLRLSGRAAVLAPLALLGSILLGSNPDVTLAGVLLGLAATAAVVAAPLMLGRPLLALAALVIGAYVLFGGCYAVRDEVILHWGVPETAKVTAMQSYQDENDNELWRCEVQHDDGPPLAHSTLWYPDCTEYDFEGELKHLTVDPSGWVGPQRADRDTSGVDLEGQLTAAGVVALGVNILVARHKALRFVATTPVEDAVEDAVEDGGEDTVEDTAGADADNSPR</sequence>
<keyword evidence="2" id="KW-1133">Transmembrane helix</keyword>
<dbReference type="EMBL" id="BAAALF010000019">
    <property type="protein sequence ID" value="GAA1227379.1"/>
    <property type="molecule type" value="Genomic_DNA"/>
</dbReference>
<gene>
    <name evidence="3" type="ORF">GCM10009665_17380</name>
</gene>
<keyword evidence="4" id="KW-1185">Reference proteome</keyword>
<feature type="region of interest" description="Disordered" evidence="1">
    <location>
        <begin position="199"/>
        <end position="222"/>
    </location>
</feature>
<feature type="compositionally biased region" description="Acidic residues" evidence="1">
    <location>
        <begin position="199"/>
        <end position="210"/>
    </location>
</feature>
<feature type="transmembrane region" description="Helical" evidence="2">
    <location>
        <begin position="57"/>
        <end position="75"/>
    </location>
</feature>
<comment type="caution">
    <text evidence="3">The sequence shown here is derived from an EMBL/GenBank/DDBJ whole genome shotgun (WGS) entry which is preliminary data.</text>
</comment>
<evidence type="ECO:0000313" key="3">
    <source>
        <dbReference type="EMBL" id="GAA1227379.1"/>
    </source>
</evidence>
<evidence type="ECO:0000313" key="4">
    <source>
        <dbReference type="Proteomes" id="UP001500037"/>
    </source>
</evidence>
<name>A0ABN1VYD6_9ACTN</name>
<accession>A0ABN1VYD6</accession>
<proteinExistence type="predicted"/>
<keyword evidence="2" id="KW-0472">Membrane</keyword>
<dbReference type="RefSeq" id="WP_344440667.1">
    <property type="nucleotide sequence ID" value="NZ_BAAALF010000019.1"/>
</dbReference>